<organism evidence="2 3">
    <name type="scientific">Liparis tanakae</name>
    <name type="common">Tanaka's snailfish</name>
    <dbReference type="NCBI Taxonomy" id="230148"/>
    <lineage>
        <taxon>Eukaryota</taxon>
        <taxon>Metazoa</taxon>
        <taxon>Chordata</taxon>
        <taxon>Craniata</taxon>
        <taxon>Vertebrata</taxon>
        <taxon>Euteleostomi</taxon>
        <taxon>Actinopterygii</taxon>
        <taxon>Neopterygii</taxon>
        <taxon>Teleostei</taxon>
        <taxon>Neoteleostei</taxon>
        <taxon>Acanthomorphata</taxon>
        <taxon>Eupercaria</taxon>
        <taxon>Perciformes</taxon>
        <taxon>Cottioidei</taxon>
        <taxon>Cottales</taxon>
        <taxon>Liparidae</taxon>
        <taxon>Liparis</taxon>
    </lineage>
</organism>
<reference evidence="2 3" key="1">
    <citation type="submission" date="2019-03" db="EMBL/GenBank/DDBJ databases">
        <title>First draft genome of Liparis tanakae, snailfish: a comprehensive survey of snailfish specific genes.</title>
        <authorList>
            <person name="Kim W."/>
            <person name="Song I."/>
            <person name="Jeong J.-H."/>
            <person name="Kim D."/>
            <person name="Kim S."/>
            <person name="Ryu S."/>
            <person name="Song J.Y."/>
            <person name="Lee S.K."/>
        </authorList>
    </citation>
    <scope>NUCLEOTIDE SEQUENCE [LARGE SCALE GENOMIC DNA]</scope>
    <source>
        <tissue evidence="2">Muscle</tissue>
    </source>
</reference>
<feature type="region of interest" description="Disordered" evidence="1">
    <location>
        <begin position="1"/>
        <end position="62"/>
    </location>
</feature>
<dbReference type="Proteomes" id="UP000314294">
    <property type="component" value="Unassembled WGS sequence"/>
</dbReference>
<feature type="compositionally biased region" description="Basic residues" evidence="1">
    <location>
        <begin position="43"/>
        <end position="56"/>
    </location>
</feature>
<accession>A0A4Z2HJP1</accession>
<sequence>MAPEPANPADLGPGGGEAARLLTGTRTNTNHADAVSPLTGEKRARRGRKQQVKGHRSLGIDF</sequence>
<dbReference type="AlphaFoldDB" id="A0A4Z2HJP1"/>
<evidence type="ECO:0000313" key="3">
    <source>
        <dbReference type="Proteomes" id="UP000314294"/>
    </source>
</evidence>
<comment type="caution">
    <text evidence="2">The sequence shown here is derived from an EMBL/GenBank/DDBJ whole genome shotgun (WGS) entry which is preliminary data.</text>
</comment>
<gene>
    <name evidence="2" type="ORF">EYF80_024691</name>
</gene>
<keyword evidence="3" id="KW-1185">Reference proteome</keyword>
<evidence type="ECO:0000256" key="1">
    <source>
        <dbReference type="SAM" id="MobiDB-lite"/>
    </source>
</evidence>
<name>A0A4Z2HJP1_9TELE</name>
<protein>
    <submittedName>
        <fullName evidence="2">Uncharacterized protein</fullName>
    </submittedName>
</protein>
<dbReference type="EMBL" id="SRLO01000241">
    <property type="protein sequence ID" value="TNN65082.1"/>
    <property type="molecule type" value="Genomic_DNA"/>
</dbReference>
<proteinExistence type="predicted"/>
<evidence type="ECO:0000313" key="2">
    <source>
        <dbReference type="EMBL" id="TNN65082.1"/>
    </source>
</evidence>